<gene>
    <name evidence="10" type="ORF">SOIL9_48580</name>
</gene>
<evidence type="ECO:0000256" key="3">
    <source>
        <dbReference type="ARBA" id="ARBA00022603"/>
    </source>
</evidence>
<dbReference type="SUPFAM" id="SSF52738">
    <property type="entry name" value="Methylesterase CheB, C-terminal domain"/>
    <property type="match status" value="1"/>
</dbReference>
<dbReference type="Gene3D" id="3.30.450.20">
    <property type="entry name" value="PAS domain"/>
    <property type="match status" value="1"/>
</dbReference>
<dbReference type="InterPro" id="IPR036804">
    <property type="entry name" value="CheR_N_sf"/>
</dbReference>
<dbReference type="SUPFAM" id="SSF47757">
    <property type="entry name" value="Chemotaxis receptor methyltransferase CheR, N-terminal domain"/>
    <property type="match status" value="1"/>
</dbReference>
<dbReference type="SMART" id="SM00138">
    <property type="entry name" value="MeTrc"/>
    <property type="match status" value="1"/>
</dbReference>
<dbReference type="EC" id="2.1.1.80" evidence="2"/>
<dbReference type="GO" id="GO:0008983">
    <property type="term" value="F:protein-glutamate O-methyltransferase activity"/>
    <property type="evidence" value="ECO:0007669"/>
    <property type="project" value="UniProtKB-EC"/>
</dbReference>
<dbReference type="Pfam" id="PF01739">
    <property type="entry name" value="CheR"/>
    <property type="match status" value="1"/>
</dbReference>
<keyword evidence="4" id="KW-0808">Transferase</keyword>
<dbReference type="PANTHER" id="PTHR24422">
    <property type="entry name" value="CHEMOTAXIS PROTEIN METHYLTRANSFERASE"/>
    <property type="match status" value="1"/>
</dbReference>
<dbReference type="PANTHER" id="PTHR24422:SF27">
    <property type="entry name" value="PROTEIN-GLUTAMATE O-METHYLTRANSFERASE"/>
    <property type="match status" value="1"/>
</dbReference>
<keyword evidence="6" id="KW-0378">Hydrolase</keyword>
<feature type="active site" evidence="6">
    <location>
        <position position="144"/>
    </location>
</feature>
<dbReference type="SUPFAM" id="SSF55785">
    <property type="entry name" value="PYP-like sensor domain (PAS domain)"/>
    <property type="match status" value="1"/>
</dbReference>
<feature type="domain" description="CheR-type methyltransferase" evidence="9">
    <location>
        <begin position="225"/>
        <end position="482"/>
    </location>
</feature>
<dbReference type="InterPro" id="IPR022641">
    <property type="entry name" value="CheR_N"/>
</dbReference>
<dbReference type="InterPro" id="IPR000780">
    <property type="entry name" value="CheR_MeTrfase"/>
</dbReference>
<dbReference type="GO" id="GO:0032259">
    <property type="term" value="P:methylation"/>
    <property type="evidence" value="ECO:0007669"/>
    <property type="project" value="UniProtKB-KW"/>
</dbReference>
<keyword evidence="10" id="KW-0418">Kinase</keyword>
<dbReference type="PROSITE" id="PS50122">
    <property type="entry name" value="CHEB"/>
    <property type="match status" value="1"/>
</dbReference>
<dbReference type="Pfam" id="PF01339">
    <property type="entry name" value="CheB_methylest"/>
    <property type="match status" value="1"/>
</dbReference>
<dbReference type="GO" id="GO:0005737">
    <property type="term" value="C:cytoplasm"/>
    <property type="evidence" value="ECO:0007669"/>
    <property type="project" value="InterPro"/>
</dbReference>
<dbReference type="GO" id="GO:0008984">
    <property type="term" value="F:protein-glutamate methylesterase activity"/>
    <property type="evidence" value="ECO:0007669"/>
    <property type="project" value="InterPro"/>
</dbReference>
<dbReference type="Gene3D" id="1.10.155.10">
    <property type="entry name" value="Chemotaxis receptor methyltransferase CheR, N-terminal domain"/>
    <property type="match status" value="1"/>
</dbReference>
<dbReference type="Proteomes" id="UP000464178">
    <property type="component" value="Chromosome"/>
</dbReference>
<evidence type="ECO:0000313" key="11">
    <source>
        <dbReference type="Proteomes" id="UP000464178"/>
    </source>
</evidence>
<dbReference type="Pfam" id="PF03705">
    <property type="entry name" value="CheR_N"/>
    <property type="match status" value="1"/>
</dbReference>
<feature type="coiled-coil region" evidence="7">
    <location>
        <begin position="653"/>
        <end position="733"/>
    </location>
</feature>
<sequence>MSVAELPTADEQPGIPFLVAGVGASAGGLEAYTELLEALPASPNFALLLVSHLDPGQKSHLVEILSRVCKMPVQEAAEGMKVKVNSVYVIPPGTTMTLVDGHLMLTARPPRNVQHMPIDHLFRSLASIQKSRSAAIVLSGNGSDGVIALQAIKAAGGVTFAQEEQSAKHPSMPRAAALDGNVDHILRPRDIARELERIARHPYAQTDEAPPDAPAVPTRDPVADIIDLLRNRTGVDFTHYKQTTIRRRIMRRMALRNFQSPTEYLALLRTDATEVQNLYQDFLIRVTQFFRDPEAFEAIKEKVFPALLKNRPAGSPVRIWVAGCATGEEAYSLAMCLLEFLDGRAEVASAKILATDLNEVALEKARAGLYLDNIEIDVSPERLRRFFVRTEGHYQISKAVRELCVFSRHNMATDPPFSRIDLVSCRNVLIYMDAALQKRVMPLLHYALNPYGILFLGSSENVGGAADLFEVVDAKHRLFARSSAASMPLDFNASVSAEGRPRPVGREEGQPLWTALDVQKEADRVLLARYAPVGVVVDETMTVLQFRGRTASYLEPAPGMATLDLFRMLREGLLAEVRAATNQAKAENSVITRDGIQLTEGTTARTVRVEVVPFKVPPSGVRFFLILFQDAPQADRVPAPPAEAQPTPNDLKVAQLQQEIGALREYLQSVIEEQESTNEELKSANEEILSANEELQSTNEELQTAKEEAQSANEELSTVNEELRHRNSELARVNNDLVNLLSGVGLPIVMVGRDLRIRRFTPLAEKAFNLIATDVGRPISDMKPNLRLDDFPGMIARVIDSLTPFEGEVQDGSGHWFSLRIRPYVTLDSKIDGASIVLVDVDAIRRQIAPKEVSGS</sequence>
<dbReference type="SUPFAM" id="SSF53335">
    <property type="entry name" value="S-adenosyl-L-methionine-dependent methyltransferases"/>
    <property type="match status" value="1"/>
</dbReference>
<dbReference type="KEGG" id="gms:SOIL9_48580"/>
<comment type="catalytic activity">
    <reaction evidence="1">
        <text>L-glutamyl-[protein] + S-adenosyl-L-methionine = [protein]-L-glutamate 5-O-methyl ester + S-adenosyl-L-homocysteine</text>
        <dbReference type="Rhea" id="RHEA:24452"/>
        <dbReference type="Rhea" id="RHEA-COMP:10208"/>
        <dbReference type="Rhea" id="RHEA-COMP:10311"/>
        <dbReference type="ChEBI" id="CHEBI:29973"/>
        <dbReference type="ChEBI" id="CHEBI:57856"/>
        <dbReference type="ChEBI" id="CHEBI:59789"/>
        <dbReference type="ChEBI" id="CHEBI:82795"/>
        <dbReference type="EC" id="2.1.1.80"/>
    </reaction>
</comment>
<evidence type="ECO:0000256" key="7">
    <source>
        <dbReference type="SAM" id="Coils"/>
    </source>
</evidence>
<dbReference type="Gene3D" id="3.40.50.150">
    <property type="entry name" value="Vaccinia Virus protein VP39"/>
    <property type="match status" value="1"/>
</dbReference>
<evidence type="ECO:0000256" key="1">
    <source>
        <dbReference type="ARBA" id="ARBA00001541"/>
    </source>
</evidence>
<evidence type="ECO:0000256" key="4">
    <source>
        <dbReference type="ARBA" id="ARBA00022679"/>
    </source>
</evidence>
<feature type="active site" evidence="6">
    <location>
        <position position="52"/>
    </location>
</feature>
<evidence type="ECO:0000256" key="2">
    <source>
        <dbReference type="ARBA" id="ARBA00012534"/>
    </source>
</evidence>
<dbReference type="Gene3D" id="3.40.50.180">
    <property type="entry name" value="Methylesterase CheB, C-terminal domain"/>
    <property type="match status" value="1"/>
</dbReference>
<evidence type="ECO:0000256" key="5">
    <source>
        <dbReference type="ARBA" id="ARBA00022691"/>
    </source>
</evidence>
<dbReference type="CDD" id="cd16434">
    <property type="entry name" value="CheB-CheR_fusion"/>
    <property type="match status" value="1"/>
</dbReference>
<organism evidence="10 11">
    <name type="scientific">Gemmata massiliana</name>
    <dbReference type="NCBI Taxonomy" id="1210884"/>
    <lineage>
        <taxon>Bacteria</taxon>
        <taxon>Pseudomonadati</taxon>
        <taxon>Planctomycetota</taxon>
        <taxon>Planctomycetia</taxon>
        <taxon>Gemmatales</taxon>
        <taxon>Gemmataceae</taxon>
        <taxon>Gemmata</taxon>
    </lineage>
</organism>
<keyword evidence="3" id="KW-0489">Methyltransferase</keyword>
<dbReference type="InterPro" id="IPR050903">
    <property type="entry name" value="Bact_Chemotaxis_MeTrfase"/>
</dbReference>
<keyword evidence="11" id="KW-1185">Reference proteome</keyword>
<feature type="active site" evidence="6">
    <location>
        <position position="25"/>
    </location>
</feature>
<name>A0A6P2CWU2_9BACT</name>
<dbReference type="GO" id="GO:0000156">
    <property type="term" value="F:phosphorelay response regulator activity"/>
    <property type="evidence" value="ECO:0007669"/>
    <property type="project" value="InterPro"/>
</dbReference>
<reference evidence="10 11" key="1">
    <citation type="submission" date="2019-05" db="EMBL/GenBank/DDBJ databases">
        <authorList>
            <consortium name="Science for Life Laboratories"/>
        </authorList>
    </citation>
    <scope>NUCLEOTIDE SEQUENCE [LARGE SCALE GENOMIC DNA]</scope>
    <source>
        <strain evidence="10">Soil9</strain>
    </source>
</reference>
<proteinExistence type="predicted"/>
<dbReference type="InterPro" id="IPR029063">
    <property type="entry name" value="SAM-dependent_MTases_sf"/>
</dbReference>
<dbReference type="GO" id="GO:0016301">
    <property type="term" value="F:kinase activity"/>
    <property type="evidence" value="ECO:0007669"/>
    <property type="project" value="UniProtKB-KW"/>
</dbReference>
<keyword evidence="5" id="KW-0949">S-adenosyl-L-methionine</keyword>
<evidence type="ECO:0000259" key="8">
    <source>
        <dbReference type="PROSITE" id="PS50122"/>
    </source>
</evidence>
<feature type="domain" description="CheB-type methylesterase" evidence="8">
    <location>
        <begin position="13"/>
        <end position="195"/>
    </location>
</feature>
<accession>A0A6P2CWU2</accession>
<keyword evidence="6" id="KW-0145">Chemotaxis</keyword>
<dbReference type="EMBL" id="LR593886">
    <property type="protein sequence ID" value="VTR92856.1"/>
    <property type="molecule type" value="Genomic_DNA"/>
</dbReference>
<keyword evidence="7" id="KW-0175">Coiled coil</keyword>
<dbReference type="InterPro" id="IPR000673">
    <property type="entry name" value="Sig_transdc_resp-reg_Me-estase"/>
</dbReference>
<evidence type="ECO:0000313" key="10">
    <source>
        <dbReference type="EMBL" id="VTR92856.1"/>
    </source>
</evidence>
<protein>
    <recommendedName>
        <fullName evidence="2">protein-glutamate O-methyltransferase</fullName>
        <ecNumber evidence="2">2.1.1.80</ecNumber>
    </recommendedName>
</protein>
<dbReference type="Pfam" id="PF13596">
    <property type="entry name" value="PAS_10"/>
    <property type="match status" value="1"/>
</dbReference>
<evidence type="ECO:0000256" key="6">
    <source>
        <dbReference type="PROSITE-ProRule" id="PRU00050"/>
    </source>
</evidence>
<dbReference type="InterPro" id="IPR035965">
    <property type="entry name" value="PAS-like_dom_sf"/>
</dbReference>
<dbReference type="SUPFAM" id="SSF57997">
    <property type="entry name" value="Tropomyosin"/>
    <property type="match status" value="1"/>
</dbReference>
<dbReference type="RefSeq" id="WP_162667666.1">
    <property type="nucleotide sequence ID" value="NZ_LR593886.1"/>
</dbReference>
<evidence type="ECO:0000259" key="9">
    <source>
        <dbReference type="PROSITE" id="PS50123"/>
    </source>
</evidence>
<dbReference type="InterPro" id="IPR035909">
    <property type="entry name" value="CheB_C"/>
</dbReference>
<dbReference type="AlphaFoldDB" id="A0A6P2CWU2"/>
<dbReference type="PRINTS" id="PR00996">
    <property type="entry name" value="CHERMTFRASE"/>
</dbReference>
<dbReference type="InterPro" id="IPR022642">
    <property type="entry name" value="CheR_C"/>
</dbReference>
<dbReference type="PROSITE" id="PS50123">
    <property type="entry name" value="CHER"/>
    <property type="match status" value="1"/>
</dbReference>
<dbReference type="GO" id="GO:0006935">
    <property type="term" value="P:chemotaxis"/>
    <property type="evidence" value="ECO:0007669"/>
    <property type="project" value="UniProtKB-UniRule"/>
</dbReference>